<accession>A0A6A7FVG7</accession>
<evidence type="ECO:0000256" key="15">
    <source>
        <dbReference type="RuleBase" id="RU000587"/>
    </source>
</evidence>
<dbReference type="CDD" id="cd04300">
    <property type="entry name" value="GT35_Glycogen_Phosphorylase"/>
    <property type="match status" value="1"/>
</dbReference>
<dbReference type="PANTHER" id="PTHR11468:SF3">
    <property type="entry name" value="GLYCOGEN PHOSPHORYLASE, LIVER FORM"/>
    <property type="match status" value="1"/>
</dbReference>
<dbReference type="FunFam" id="3.40.50.2000:FF:000003">
    <property type="entry name" value="Alpha-1,4 glucan phosphorylase"/>
    <property type="match status" value="1"/>
</dbReference>
<keyword evidence="10 15" id="KW-0119">Carbohydrate metabolism</keyword>
<name>A0A6A7FVG7_9CRUS</name>
<dbReference type="InterPro" id="IPR035090">
    <property type="entry name" value="Pyridoxal_P_attach_site"/>
</dbReference>
<dbReference type="GO" id="GO:0030170">
    <property type="term" value="F:pyridoxal phosphate binding"/>
    <property type="evidence" value="ECO:0007669"/>
    <property type="project" value="InterPro"/>
</dbReference>
<dbReference type="AlphaFoldDB" id="A0A6A7FVG7"/>
<dbReference type="NCBIfam" id="TIGR02093">
    <property type="entry name" value="P_ylase"/>
    <property type="match status" value="1"/>
</dbReference>
<dbReference type="FunFam" id="3.40.50.2000:FF:000153">
    <property type="entry name" value="Alpha-1,4 glucan phosphorylase"/>
    <property type="match status" value="1"/>
</dbReference>
<evidence type="ECO:0000256" key="1">
    <source>
        <dbReference type="ARBA" id="ARBA00001933"/>
    </source>
</evidence>
<comment type="subcellular location">
    <subcellularLocation>
        <location evidence="2">Cytoplasm</location>
    </subcellularLocation>
</comment>
<keyword evidence="7 15" id="KW-0328">Glycosyltransferase</keyword>
<evidence type="ECO:0000256" key="10">
    <source>
        <dbReference type="ARBA" id="ARBA00023277"/>
    </source>
</evidence>
<feature type="modified residue" description="N6-(pyridoxal phosphate)lysine" evidence="14">
    <location>
        <position position="638"/>
    </location>
</feature>
<comment type="cofactor">
    <cofactor evidence="1 15">
        <name>pyridoxal 5'-phosphate</name>
        <dbReference type="ChEBI" id="CHEBI:597326"/>
    </cofactor>
</comment>
<dbReference type="InterPro" id="IPR011833">
    <property type="entry name" value="Glycg_phsphrylas"/>
</dbReference>
<dbReference type="Pfam" id="PF00343">
    <property type="entry name" value="Phosphorylase"/>
    <property type="match status" value="1"/>
</dbReference>
<evidence type="ECO:0000256" key="12">
    <source>
        <dbReference type="ARBA" id="ARBA00037413"/>
    </source>
</evidence>
<sequence>MKFEKSIIKIGLEKKLIAKYGKKLLEGSNFEIYDALSQTIMEELGDYWRATKDIYSDGREAFYFSAEYLMGRAFSNNLINLGVYDGVKELLEELDIDINNVESAEADAGLGNGGLGRLAACFIESMATLNLPGTGYGIRYKFGMFRQQFEDGFQVEYPDNWLKNGDPWSLRKDRESIEIKFSDKESVIAVPYDTPIIGYKTNNINTLRLWQAEAIGELNLKKFNEQNYVEALREKNEAENISRVLYPNDDTDEGKKLRLKQQYFFTSASLQDIIKRFKLKRGADFSKLPDFISIQLNDTHPVVAIPELMRILVDVEGLLWNDAWQIVQNTFAYTNHTILSEALEKWYTELFKEVLPRIYNIIIKIHIKFQELLEDKYPKDLAKRKRMAIIDEETKLIHMAWIAIYGSYTVNGVAELHTDILKNTELKDWYDLYPERFQNKTNGVTQRRWLLKSNPELSSLIIELIGKDWITDLSELKKLEKYITDKNILNRFLDIKNIKKEQLAKFIKENTGIVVDINSIFDVQVKRLHEYKRQILNIFHIMNLYNRIKEDPSIKVTPKTYIFGAKAASGYFRAKGIIKLINEVAKTVNNDIDVDERIKVVFIENYNISPAELIFPAADISEQISTAGKEASGTGNMKFMMNGAPTLGTLDGANVEIVQEAGLENNFIFGMNVQDIIELKKSGYDPSIVMKETQGLEKVMKQLVDGTYNDGGTGMFKELYDSLLVGTSWHSPDHYFVLQDFEDYRKVRESIDTAFEDRLGWAKKAWMNISNAGKFTSDRTIKQYAKEIWKIEGKKI</sequence>
<evidence type="ECO:0000256" key="4">
    <source>
        <dbReference type="ARBA" id="ARBA00022490"/>
    </source>
</evidence>
<dbReference type="PIRSF" id="PIRSF000460">
    <property type="entry name" value="Pprylas_GlgP"/>
    <property type="match status" value="1"/>
</dbReference>
<protein>
    <recommendedName>
        <fullName evidence="15">Alpha-1,4 glucan phosphorylase</fullName>
        <ecNumber evidence="15">2.4.1.1</ecNumber>
    </recommendedName>
</protein>
<comment type="catalytic activity">
    <reaction evidence="11">
        <text>[(1-&gt;4)-alpha-D-glucosyl](n) + phosphate = [(1-&gt;4)-alpha-D-glucosyl](n-1) + alpha-D-glucose 1-phosphate</text>
        <dbReference type="Rhea" id="RHEA:41732"/>
        <dbReference type="Rhea" id="RHEA-COMP:9584"/>
        <dbReference type="Rhea" id="RHEA-COMP:9586"/>
        <dbReference type="ChEBI" id="CHEBI:15444"/>
        <dbReference type="ChEBI" id="CHEBI:43474"/>
        <dbReference type="ChEBI" id="CHEBI:58601"/>
        <dbReference type="EC" id="2.4.1.1"/>
    </reaction>
    <physiologicalReaction direction="left-to-right" evidence="11">
        <dbReference type="Rhea" id="RHEA:41733"/>
    </physiologicalReaction>
</comment>
<keyword evidence="5" id="KW-0021">Allosteric enzyme</keyword>
<organism evidence="16">
    <name type="scientific">Hirondellea gigas</name>
    <dbReference type="NCBI Taxonomy" id="1518452"/>
    <lineage>
        <taxon>Eukaryota</taxon>
        <taxon>Metazoa</taxon>
        <taxon>Ecdysozoa</taxon>
        <taxon>Arthropoda</taxon>
        <taxon>Crustacea</taxon>
        <taxon>Multicrustacea</taxon>
        <taxon>Malacostraca</taxon>
        <taxon>Eumalacostraca</taxon>
        <taxon>Peracarida</taxon>
        <taxon>Amphipoda</taxon>
        <taxon>Amphilochidea</taxon>
        <taxon>Lysianassida</taxon>
        <taxon>Lysianassidira</taxon>
        <taxon>Lysianassoidea</taxon>
        <taxon>Lysianassidae</taxon>
        <taxon>Hirondellea</taxon>
    </lineage>
</organism>
<dbReference type="EC" id="2.4.1.1" evidence="15"/>
<evidence type="ECO:0000256" key="13">
    <source>
        <dbReference type="ARBA" id="ARBA00046783"/>
    </source>
</evidence>
<evidence type="ECO:0000256" key="9">
    <source>
        <dbReference type="ARBA" id="ARBA00022898"/>
    </source>
</evidence>
<keyword evidence="4" id="KW-0963">Cytoplasm</keyword>
<dbReference type="Gene3D" id="3.40.50.2000">
    <property type="entry name" value="Glycogen Phosphorylase B"/>
    <property type="match status" value="2"/>
</dbReference>
<evidence type="ECO:0000256" key="8">
    <source>
        <dbReference type="ARBA" id="ARBA00022679"/>
    </source>
</evidence>
<dbReference type="EMBL" id="IACT01003260">
    <property type="protein sequence ID" value="LAC22508.1"/>
    <property type="molecule type" value="mRNA"/>
</dbReference>
<dbReference type="GO" id="GO:0005737">
    <property type="term" value="C:cytoplasm"/>
    <property type="evidence" value="ECO:0007669"/>
    <property type="project" value="UniProtKB-SubCell"/>
</dbReference>
<evidence type="ECO:0000256" key="2">
    <source>
        <dbReference type="ARBA" id="ARBA00004496"/>
    </source>
</evidence>
<evidence type="ECO:0000256" key="14">
    <source>
        <dbReference type="PIRSR" id="PIRSR000460-1"/>
    </source>
</evidence>
<dbReference type="GO" id="GO:0005980">
    <property type="term" value="P:glycogen catabolic process"/>
    <property type="evidence" value="ECO:0007669"/>
    <property type="project" value="TreeGrafter"/>
</dbReference>
<evidence type="ECO:0000256" key="7">
    <source>
        <dbReference type="ARBA" id="ARBA00022676"/>
    </source>
</evidence>
<dbReference type="PROSITE" id="PS00102">
    <property type="entry name" value="PHOSPHORYLASE"/>
    <property type="match status" value="1"/>
</dbReference>
<reference evidence="16" key="1">
    <citation type="submission" date="2017-11" db="EMBL/GenBank/DDBJ databases">
        <title>The sensing device of the deep-sea amphipod.</title>
        <authorList>
            <person name="Kobayashi H."/>
            <person name="Nagahama T."/>
            <person name="Arai W."/>
            <person name="Sasagawa Y."/>
            <person name="Umeda M."/>
            <person name="Hayashi T."/>
            <person name="Nikaido I."/>
            <person name="Watanabe H."/>
            <person name="Oguri K."/>
            <person name="Kitazato H."/>
            <person name="Fujioka K."/>
            <person name="Kido Y."/>
            <person name="Takami H."/>
        </authorList>
    </citation>
    <scope>NUCLEOTIDE SEQUENCE</scope>
    <source>
        <tissue evidence="16">Whole body</tissue>
    </source>
</reference>
<evidence type="ECO:0000256" key="11">
    <source>
        <dbReference type="ARBA" id="ARBA00036074"/>
    </source>
</evidence>
<keyword evidence="6" id="KW-0321">Glycogen metabolism</keyword>
<evidence type="ECO:0000256" key="5">
    <source>
        <dbReference type="ARBA" id="ARBA00022533"/>
    </source>
</evidence>
<keyword evidence="9 14" id="KW-0663">Pyridoxal phosphate</keyword>
<dbReference type="PANTHER" id="PTHR11468">
    <property type="entry name" value="GLYCOGEN PHOSPHORYLASE"/>
    <property type="match status" value="1"/>
</dbReference>
<comment type="function">
    <text evidence="12 15">Allosteric enzyme that catalyzes the rate-limiting step in glycogen catabolism, the phosphorolytic cleavage of glycogen to produce glucose-1-phosphate, and plays a central role in maintaining cellular and organismal glucose homeostasis.</text>
</comment>
<dbReference type="InterPro" id="IPR000811">
    <property type="entry name" value="Glyco_trans_35"/>
</dbReference>
<evidence type="ECO:0000313" key="16">
    <source>
        <dbReference type="EMBL" id="LAC22508.1"/>
    </source>
</evidence>
<dbReference type="SUPFAM" id="SSF53756">
    <property type="entry name" value="UDP-Glycosyltransferase/glycogen phosphorylase"/>
    <property type="match status" value="1"/>
</dbReference>
<evidence type="ECO:0000256" key="3">
    <source>
        <dbReference type="ARBA" id="ARBA00006047"/>
    </source>
</evidence>
<evidence type="ECO:0000256" key="6">
    <source>
        <dbReference type="ARBA" id="ARBA00022600"/>
    </source>
</evidence>
<keyword evidence="8 15" id="KW-0808">Transferase</keyword>
<proteinExistence type="evidence at transcript level"/>
<comment type="similarity">
    <text evidence="3 15">Belongs to the glycogen phosphorylase family.</text>
</comment>
<dbReference type="GO" id="GO:0008184">
    <property type="term" value="F:glycogen phosphorylase activity"/>
    <property type="evidence" value="ECO:0007669"/>
    <property type="project" value="InterPro"/>
</dbReference>
<comment type="subunit">
    <text evidence="13">Homodimer; enzymatically active. Interacts with PPP1R3B; recruits the phosphatase PP1 which dephosphorylates and inactivates PYGL/glycogen phosphorylase.</text>
</comment>